<feature type="domain" description="ABC3 transporter permease C-terminal" evidence="7">
    <location>
        <begin position="89"/>
        <end position="189"/>
    </location>
</feature>
<evidence type="ECO:0000259" key="7">
    <source>
        <dbReference type="Pfam" id="PF02687"/>
    </source>
</evidence>
<dbReference type="RefSeq" id="WP_156741198.1">
    <property type="nucleotide sequence ID" value="NZ_CACRYJ010000034.1"/>
</dbReference>
<dbReference type="Pfam" id="PF02687">
    <property type="entry name" value="FtsX"/>
    <property type="match status" value="1"/>
</dbReference>
<feature type="transmembrane region" description="Helical" evidence="6">
    <location>
        <begin position="206"/>
        <end position="224"/>
    </location>
</feature>
<feature type="transmembrane region" description="Helical" evidence="6">
    <location>
        <begin position="325"/>
        <end position="344"/>
    </location>
</feature>
<sequence length="441" mass="45412">MKAALDLWLLLRGRSAGRSDPQRLTSVLAVLAFAVTTAVLLLVVGGFAAFAERAGGDPDPYGDAGFYVTLAGTATILLMVPLVTLGGAAARLAVARRDERLAALRLAGATTGQVSLMTMLDAAAQALAGALIGVAGSFLLILTVLPLQFQGRSFGYAELIAPWWVYPTAVLAVTLVALLSAGASLRKVAITPLGVAARTTPNPLHWSRLVPILLFAAVFVVLWNTGLASIVVIVMVVAGGFAMLNLLGPWVMSVVGRIVVRRAKDVATLIAARRLVDSPKTAWRSVGGIALATFIAGLAAAVAMYDPASASDSAEATLYRDMATGGFLTLAIAGVVAAVSTGVMQAGRVIDQGGEYRALHLAGTDLRVMDSARLRETSIPLAVAVGVATAGALLFMVPALGYAFLTATSVLLQFVLSVAAACALVLLGTLASRRVVRTVLA</sequence>
<feature type="transmembrane region" description="Helical" evidence="6">
    <location>
        <begin position="24"/>
        <end position="50"/>
    </location>
</feature>
<evidence type="ECO:0000256" key="2">
    <source>
        <dbReference type="ARBA" id="ARBA00022475"/>
    </source>
</evidence>
<feature type="transmembrane region" description="Helical" evidence="6">
    <location>
        <begin position="281"/>
        <end position="305"/>
    </location>
</feature>
<name>A0A7M4DJY0_9MICO</name>
<dbReference type="EMBL" id="CACRYJ010000034">
    <property type="protein sequence ID" value="VZO37367.1"/>
    <property type="molecule type" value="Genomic_DNA"/>
</dbReference>
<feature type="transmembrane region" description="Helical" evidence="6">
    <location>
        <begin position="379"/>
        <end position="404"/>
    </location>
</feature>
<feature type="transmembrane region" description="Helical" evidence="6">
    <location>
        <begin position="126"/>
        <end position="145"/>
    </location>
</feature>
<protein>
    <recommendedName>
        <fullName evidence="7">ABC3 transporter permease C-terminal domain-containing protein</fullName>
    </recommendedName>
</protein>
<keyword evidence="3 6" id="KW-0812">Transmembrane</keyword>
<dbReference type="Proteomes" id="UP000419743">
    <property type="component" value="Unassembled WGS sequence"/>
</dbReference>
<keyword evidence="5 6" id="KW-0472">Membrane</keyword>
<comment type="subcellular location">
    <subcellularLocation>
        <location evidence="1">Cell membrane</location>
        <topology evidence="1">Multi-pass membrane protein</topology>
    </subcellularLocation>
</comment>
<dbReference type="GO" id="GO:0005886">
    <property type="term" value="C:plasma membrane"/>
    <property type="evidence" value="ECO:0007669"/>
    <property type="project" value="UniProtKB-SubCell"/>
</dbReference>
<gene>
    <name evidence="8" type="ORF">HALOF300_02441</name>
</gene>
<reference evidence="8 9" key="1">
    <citation type="submission" date="2019-11" db="EMBL/GenBank/DDBJ databases">
        <authorList>
            <person name="Criscuolo A."/>
        </authorList>
    </citation>
    <scope>NUCLEOTIDE SEQUENCE [LARGE SCALE GENOMIC DNA]</scope>
    <source>
        <strain evidence="8">CIP111667</strain>
    </source>
</reference>
<organism evidence="8 9">
    <name type="scientific">Occultella aeris</name>
    <dbReference type="NCBI Taxonomy" id="2761496"/>
    <lineage>
        <taxon>Bacteria</taxon>
        <taxon>Bacillati</taxon>
        <taxon>Actinomycetota</taxon>
        <taxon>Actinomycetes</taxon>
        <taxon>Micrococcales</taxon>
        <taxon>Ruaniaceae</taxon>
        <taxon>Occultella</taxon>
    </lineage>
</organism>
<evidence type="ECO:0000256" key="3">
    <source>
        <dbReference type="ARBA" id="ARBA00022692"/>
    </source>
</evidence>
<evidence type="ECO:0000256" key="4">
    <source>
        <dbReference type="ARBA" id="ARBA00022989"/>
    </source>
</evidence>
<comment type="caution">
    <text evidence="8">The sequence shown here is derived from an EMBL/GenBank/DDBJ whole genome shotgun (WGS) entry which is preliminary data.</text>
</comment>
<evidence type="ECO:0000313" key="8">
    <source>
        <dbReference type="EMBL" id="VZO37367.1"/>
    </source>
</evidence>
<feature type="transmembrane region" description="Helical" evidence="6">
    <location>
        <begin position="230"/>
        <end position="260"/>
    </location>
</feature>
<keyword evidence="9" id="KW-1185">Reference proteome</keyword>
<keyword evidence="2" id="KW-1003">Cell membrane</keyword>
<feature type="transmembrane region" description="Helical" evidence="6">
    <location>
        <begin position="410"/>
        <end position="431"/>
    </location>
</feature>
<evidence type="ECO:0000256" key="1">
    <source>
        <dbReference type="ARBA" id="ARBA00004651"/>
    </source>
</evidence>
<proteinExistence type="predicted"/>
<dbReference type="InterPro" id="IPR003838">
    <property type="entry name" value="ABC3_permease_C"/>
</dbReference>
<accession>A0A7M4DJY0</accession>
<feature type="transmembrane region" description="Helical" evidence="6">
    <location>
        <begin position="165"/>
        <end position="185"/>
    </location>
</feature>
<evidence type="ECO:0000256" key="6">
    <source>
        <dbReference type="SAM" id="Phobius"/>
    </source>
</evidence>
<evidence type="ECO:0000256" key="5">
    <source>
        <dbReference type="ARBA" id="ARBA00023136"/>
    </source>
</evidence>
<keyword evidence="4 6" id="KW-1133">Transmembrane helix</keyword>
<dbReference type="AlphaFoldDB" id="A0A7M4DJY0"/>
<evidence type="ECO:0000313" key="9">
    <source>
        <dbReference type="Proteomes" id="UP000419743"/>
    </source>
</evidence>
<feature type="transmembrane region" description="Helical" evidence="6">
    <location>
        <begin position="70"/>
        <end position="94"/>
    </location>
</feature>